<evidence type="ECO:0000256" key="1">
    <source>
        <dbReference type="ARBA" id="ARBA00003696"/>
    </source>
</evidence>
<keyword evidence="4" id="KW-0272">Extracellular matrix</keyword>
<keyword evidence="3" id="KW-0964">Secreted</keyword>
<protein>
    <recommendedName>
        <fullName evidence="10">Collagen IV NC1 domain-containing protein</fullName>
    </recommendedName>
</protein>
<keyword evidence="7" id="KW-0176">Collagen</keyword>
<dbReference type="GO" id="GO:0005604">
    <property type="term" value="C:basement membrane"/>
    <property type="evidence" value="ECO:0007669"/>
    <property type="project" value="UniProtKB-SubCell"/>
</dbReference>
<sequence>APGQVGFPGQVLPVNGDPGEGGKPGCPGSQGLRGLEGFPGSPGAFGPPGQKGEKGSLGLMGHPGDRGPPGEPGIKGPKGNKGMAGNPGLKGERGAPGSLGPSGPSGLDGFAGDPGEPGERGVSGLQGATGEMGDPGYPGKLIKVNSGFLLVLHSQSERVPVCPQDMITLWNGYSLLYLERQEKGHTQDLGQAGSCLRVFSTMPFSYCNMDSCSYASRNDRSYWLATAAAIPMMPVSGLEIKKYISRCVVCEAPSPAVAVHSQDSAVPPCPQGWRSLWTGFSFLMHTGGSDEGGGQSLTSPGSCLKDFRTQPFIECQGARGTCHFFTTAYSFWLTHVNEREQFGPLTSYILKKEQQQRQHTSQCHVCMRQ</sequence>
<feature type="domain" description="Collagen IV NC1" evidence="10">
    <location>
        <begin position="147"/>
        <end position="369"/>
    </location>
</feature>
<dbReference type="GO" id="GO:0005201">
    <property type="term" value="F:extracellular matrix structural constituent"/>
    <property type="evidence" value="ECO:0007669"/>
    <property type="project" value="InterPro"/>
</dbReference>
<dbReference type="PANTHER" id="PTHR14619:SF8">
    <property type="entry name" value="COLLAGEN TYPE IV ALPHA 4 CHAIN"/>
    <property type="match status" value="1"/>
</dbReference>
<dbReference type="PROSITE" id="PS51403">
    <property type="entry name" value="NC1_IV"/>
    <property type="match status" value="1"/>
</dbReference>
<evidence type="ECO:0000256" key="4">
    <source>
        <dbReference type="ARBA" id="ARBA00022530"/>
    </source>
</evidence>
<dbReference type="InterPro" id="IPR016187">
    <property type="entry name" value="CTDL_fold"/>
</dbReference>
<dbReference type="InterPro" id="IPR036954">
    <property type="entry name" value="Collagen_IV_NC_sf"/>
</dbReference>
<dbReference type="PANTHER" id="PTHR14619">
    <property type="entry name" value="NEURON-DERIVED NEUROTROPHIC FACTOR"/>
    <property type="match status" value="1"/>
</dbReference>
<feature type="region of interest" description="Disordered" evidence="9">
    <location>
        <begin position="1"/>
        <end position="134"/>
    </location>
</feature>
<keyword evidence="5" id="KW-0677">Repeat</keyword>
<dbReference type="Proteomes" id="UP000034805">
    <property type="component" value="Unassembled WGS sequence"/>
</dbReference>
<feature type="non-terminal residue" evidence="11">
    <location>
        <position position="1"/>
    </location>
</feature>
<dbReference type="InterPro" id="IPR008160">
    <property type="entry name" value="Collagen"/>
</dbReference>
<dbReference type="Pfam" id="PF01413">
    <property type="entry name" value="C4"/>
    <property type="match status" value="2"/>
</dbReference>
<feature type="compositionally biased region" description="Low complexity" evidence="9">
    <location>
        <begin position="72"/>
        <end position="81"/>
    </location>
</feature>
<proteinExistence type="predicted"/>
<dbReference type="InterPro" id="IPR019326">
    <property type="entry name" value="NDNF"/>
</dbReference>
<evidence type="ECO:0000256" key="3">
    <source>
        <dbReference type="ARBA" id="ARBA00022525"/>
    </source>
</evidence>
<evidence type="ECO:0000256" key="6">
    <source>
        <dbReference type="ARBA" id="ARBA00022869"/>
    </source>
</evidence>
<dbReference type="SUPFAM" id="SSF56436">
    <property type="entry name" value="C-type lectin-like"/>
    <property type="match status" value="2"/>
</dbReference>
<comment type="subcellular location">
    <subcellularLocation>
        <location evidence="2">Secreted</location>
        <location evidence="2">Extracellular space</location>
        <location evidence="2">Extracellular matrix</location>
        <location evidence="2">Basement membrane</location>
    </subcellularLocation>
</comment>
<evidence type="ECO:0000313" key="11">
    <source>
        <dbReference type="EMBL" id="KPP57009.1"/>
    </source>
</evidence>
<organism evidence="11 12">
    <name type="scientific">Scleropages formosus</name>
    <name type="common">Asian bonytongue</name>
    <name type="synonym">Osteoglossum formosum</name>
    <dbReference type="NCBI Taxonomy" id="113540"/>
    <lineage>
        <taxon>Eukaryota</taxon>
        <taxon>Metazoa</taxon>
        <taxon>Chordata</taxon>
        <taxon>Craniata</taxon>
        <taxon>Vertebrata</taxon>
        <taxon>Euteleostomi</taxon>
        <taxon>Actinopterygii</taxon>
        <taxon>Neopterygii</taxon>
        <taxon>Teleostei</taxon>
        <taxon>Osteoglossocephala</taxon>
        <taxon>Osteoglossomorpha</taxon>
        <taxon>Osteoglossiformes</taxon>
        <taxon>Osteoglossidae</taxon>
        <taxon>Scleropages</taxon>
    </lineage>
</organism>
<feature type="compositionally biased region" description="Low complexity" evidence="9">
    <location>
        <begin position="96"/>
        <end position="107"/>
    </location>
</feature>
<evidence type="ECO:0000256" key="9">
    <source>
        <dbReference type="SAM" id="MobiDB-lite"/>
    </source>
</evidence>
<dbReference type="SMART" id="SM00111">
    <property type="entry name" value="C4"/>
    <property type="match status" value="2"/>
</dbReference>
<comment type="caution">
    <text evidence="11">The sequence shown here is derived from an EMBL/GenBank/DDBJ whole genome shotgun (WGS) entry which is preliminary data.</text>
</comment>
<dbReference type="FunFam" id="2.170.240.10:FF:000001">
    <property type="entry name" value="Collagen IV alpha 1 chain"/>
    <property type="match status" value="1"/>
</dbReference>
<dbReference type="InterPro" id="IPR001442">
    <property type="entry name" value="Collagen_IV_NC"/>
</dbReference>
<evidence type="ECO:0000259" key="10">
    <source>
        <dbReference type="PROSITE" id="PS51403"/>
    </source>
</evidence>
<evidence type="ECO:0000256" key="8">
    <source>
        <dbReference type="ARBA" id="ARBA00023157"/>
    </source>
</evidence>
<evidence type="ECO:0000256" key="2">
    <source>
        <dbReference type="ARBA" id="ARBA00004302"/>
    </source>
</evidence>
<evidence type="ECO:0000313" key="12">
    <source>
        <dbReference type="Proteomes" id="UP000034805"/>
    </source>
</evidence>
<evidence type="ECO:0000256" key="5">
    <source>
        <dbReference type="ARBA" id="ARBA00022737"/>
    </source>
</evidence>
<dbReference type="Gene3D" id="2.170.240.10">
    <property type="entry name" value="Collagen IV, non-collagenous"/>
    <property type="match status" value="1"/>
</dbReference>
<keyword evidence="6" id="KW-0084">Basement membrane</keyword>
<reference evidence="11 12" key="1">
    <citation type="submission" date="2015-08" db="EMBL/GenBank/DDBJ databases">
        <title>The genome of the Asian arowana (Scleropages formosus).</title>
        <authorList>
            <person name="Tan M.H."/>
            <person name="Gan H.M."/>
            <person name="Croft L.J."/>
            <person name="Austin C.M."/>
        </authorList>
    </citation>
    <scope>NUCLEOTIDE SEQUENCE [LARGE SCALE GENOMIC DNA]</scope>
    <source>
        <strain evidence="11">Aro1</strain>
    </source>
</reference>
<evidence type="ECO:0000256" key="7">
    <source>
        <dbReference type="ARBA" id="ARBA00023119"/>
    </source>
</evidence>
<comment type="function">
    <text evidence="1">Type IV collagen is the major structural component of glomerular basement membranes (GBM), forming a 'chicken-wire' meshwork together with laminins, proteoglycans and entactin/nidogen.</text>
</comment>
<dbReference type="Pfam" id="PF01391">
    <property type="entry name" value="Collagen"/>
    <property type="match status" value="1"/>
</dbReference>
<accession>A0A0N8JV32</accession>
<feature type="compositionally biased region" description="Low complexity" evidence="9">
    <location>
        <begin position="38"/>
        <end position="48"/>
    </location>
</feature>
<gene>
    <name evidence="11" type="ORF">Z043_125318</name>
</gene>
<name>A0A0N8JV32_SCLFO</name>
<dbReference type="GO" id="GO:0005581">
    <property type="term" value="C:collagen trimer"/>
    <property type="evidence" value="ECO:0007669"/>
    <property type="project" value="UniProtKB-KW"/>
</dbReference>
<dbReference type="AlphaFoldDB" id="A0A0N8JV32"/>
<keyword evidence="8" id="KW-1015">Disulfide bond</keyword>
<dbReference type="EMBL" id="JARO02017984">
    <property type="protein sequence ID" value="KPP57009.1"/>
    <property type="molecule type" value="Genomic_DNA"/>
</dbReference>